<comment type="caution">
    <text evidence="1">The sequence shown here is derived from an EMBL/GenBank/DDBJ whole genome shotgun (WGS) entry which is preliminary data.</text>
</comment>
<dbReference type="EMBL" id="BFBB01000003">
    <property type="protein sequence ID" value="GBF49989.1"/>
    <property type="molecule type" value="Genomic_DNA"/>
</dbReference>
<evidence type="ECO:0000313" key="1">
    <source>
        <dbReference type="EMBL" id="GBF49989.1"/>
    </source>
</evidence>
<evidence type="ECO:0000313" key="2">
    <source>
        <dbReference type="Proteomes" id="UP000245133"/>
    </source>
</evidence>
<keyword evidence="2" id="KW-1185">Reference proteome</keyword>
<dbReference type="SUPFAM" id="SSF48537">
    <property type="entry name" value="Phospholipase C/P1 nuclease"/>
    <property type="match status" value="1"/>
</dbReference>
<dbReference type="Gene3D" id="1.10.575.10">
    <property type="entry name" value="P1 Nuclease"/>
    <property type="match status" value="1"/>
</dbReference>
<dbReference type="RefSeq" id="WP_108975355.1">
    <property type="nucleotide sequence ID" value="NZ_BFBB01000003.1"/>
</dbReference>
<evidence type="ECO:0008006" key="3">
    <source>
        <dbReference type="Google" id="ProtNLM"/>
    </source>
</evidence>
<dbReference type="OrthoDB" id="36722at2"/>
<gene>
    <name evidence="1" type="ORF">LPTSP4_15100</name>
</gene>
<dbReference type="InterPro" id="IPR008947">
    <property type="entry name" value="PLipase_C/P1_nuclease_dom_sf"/>
</dbReference>
<dbReference type="GO" id="GO:0016788">
    <property type="term" value="F:hydrolase activity, acting on ester bonds"/>
    <property type="evidence" value="ECO:0007669"/>
    <property type="project" value="InterPro"/>
</dbReference>
<dbReference type="Proteomes" id="UP000245133">
    <property type="component" value="Unassembled WGS sequence"/>
</dbReference>
<dbReference type="AlphaFoldDB" id="A0A2P2DZD4"/>
<sequence>MKGKQILCIILLLLFAHNTLLAWNNHAGLTQIILTSYWKQGVPNQIPVESLEDFIIKERDSLPAVFAEIEETIAKDLPHYPKTPSHFLFQPESITQENAKQKFFHALRVNPNHQTTAYIQKVNIRAETESPLLNRITILNDKGKLVLETFEETKDGQFVSPLDVLVTAVDEPDYDLDLYLFSDNESEFGKQYGFGEQSFGNPKYEYSSQAPFHMGFYHEPAIIFSLAGFLKRTYPEYRIYQFTKLAEYAKKKGHHYWAYRFAGWALHYLQDLSQPYHASVLPRVSAGKQIGVQVLAMIGLTGAKNNMIDHVTQRHTLIEEYQYFLIKDLIHNQKVNHPVFKALQTSKEEDLKSPFQFSEVRNSYSKGSYELGEDLDESLEELQIPKYETLYEENHPIHVILAKALYRTNVITRRYLRSLSL</sequence>
<organism evidence="1 2">
    <name type="scientific">Leptospira ryugenii</name>
    <dbReference type="NCBI Taxonomy" id="1917863"/>
    <lineage>
        <taxon>Bacteria</taxon>
        <taxon>Pseudomonadati</taxon>
        <taxon>Spirochaetota</taxon>
        <taxon>Spirochaetia</taxon>
        <taxon>Leptospirales</taxon>
        <taxon>Leptospiraceae</taxon>
        <taxon>Leptospira</taxon>
    </lineage>
</organism>
<reference evidence="1 2" key="1">
    <citation type="submission" date="2018-02" db="EMBL/GenBank/DDBJ databases">
        <title>Novel Leptospira species isolated from soil and water in Japan.</title>
        <authorList>
            <person name="Nakao R."/>
            <person name="Masuzawa T."/>
        </authorList>
    </citation>
    <scope>NUCLEOTIDE SEQUENCE [LARGE SCALE GENOMIC DNA]</scope>
    <source>
        <strain evidence="1 2">YH101</strain>
    </source>
</reference>
<protein>
    <recommendedName>
        <fullName evidence="3">Phospholipase</fullName>
    </recommendedName>
</protein>
<accession>A0A2P2DZD4</accession>
<proteinExistence type="predicted"/>
<name>A0A2P2DZD4_9LEPT</name>